<reference evidence="4" key="1">
    <citation type="submission" date="2016-10" db="EMBL/GenBank/DDBJ databases">
        <authorList>
            <person name="Varghese N."/>
            <person name="Submissions S."/>
        </authorList>
    </citation>
    <scope>NUCLEOTIDE SEQUENCE [LARGE SCALE GENOMIC DNA]</scope>
    <source>
        <strain evidence="4">DSM 45413</strain>
    </source>
</reference>
<dbReference type="InterPro" id="IPR050564">
    <property type="entry name" value="F420-G6PD/mer"/>
</dbReference>
<dbReference type="RefSeq" id="WP_091947409.1">
    <property type="nucleotide sequence ID" value="NZ_FOEE01000014.1"/>
</dbReference>
<feature type="domain" description="Luciferase-like" evidence="2">
    <location>
        <begin position="26"/>
        <end position="253"/>
    </location>
</feature>
<gene>
    <name evidence="3" type="ORF">SAMN05660991_03862</name>
</gene>
<name>A0A1H8VYF8_9ACTN</name>
<dbReference type="InterPro" id="IPR011251">
    <property type="entry name" value="Luciferase-like_dom"/>
</dbReference>
<evidence type="ECO:0000256" key="1">
    <source>
        <dbReference type="ARBA" id="ARBA00023002"/>
    </source>
</evidence>
<dbReference type="OrthoDB" id="3813791at2"/>
<dbReference type="AlphaFoldDB" id="A0A1H8VYF8"/>
<organism evidence="3 4">
    <name type="scientific">Trujillonella endophytica</name>
    <dbReference type="NCBI Taxonomy" id="673521"/>
    <lineage>
        <taxon>Bacteria</taxon>
        <taxon>Bacillati</taxon>
        <taxon>Actinomycetota</taxon>
        <taxon>Actinomycetes</taxon>
        <taxon>Geodermatophilales</taxon>
        <taxon>Geodermatophilaceae</taxon>
        <taxon>Trujillonella</taxon>
    </lineage>
</organism>
<accession>A0A1H8VYF8</accession>
<dbReference type="PANTHER" id="PTHR43244">
    <property type="match status" value="1"/>
</dbReference>
<protein>
    <submittedName>
        <fullName evidence="3">Flavin-dependent oxidoreductase, luciferase family (Includes alkanesulfonate monooxygenase SsuD and methylene tetrahydromethanopterin reductase)</fullName>
    </submittedName>
</protein>
<evidence type="ECO:0000313" key="4">
    <source>
        <dbReference type="Proteomes" id="UP000198960"/>
    </source>
</evidence>
<dbReference type="Gene3D" id="3.20.20.30">
    <property type="entry name" value="Luciferase-like domain"/>
    <property type="match status" value="1"/>
</dbReference>
<dbReference type="PANTHER" id="PTHR43244:SF1">
    <property type="entry name" value="5,10-METHYLENETETRAHYDROMETHANOPTERIN REDUCTASE"/>
    <property type="match status" value="1"/>
</dbReference>
<proteinExistence type="predicted"/>
<keyword evidence="4" id="KW-1185">Reference proteome</keyword>
<dbReference type="GO" id="GO:0004497">
    <property type="term" value="F:monooxygenase activity"/>
    <property type="evidence" value="ECO:0007669"/>
    <property type="project" value="UniProtKB-KW"/>
</dbReference>
<sequence length="318" mass="33815">MTAPDARAVPAGPRPRIGLVAPGDAALVREAETLGADSLWVGGHLASVNAGVEPLAWLHRLAGQTERVAIGSAVLLLPLYPPALVAKQLADLDRITGGRVVLGIGVGGEYPAEFSAVQVPLAERGRRTDEAIPLMRRLWSGFPVDHAGPAFPMTGVRLQPPPVTPGGPPIVVAGRQAPAMRRAALLGDGWIPYMYSPRRYAESVAAIRRVAEEAGRELTGFRWLAYVPVCVDDDAQRARRDAAAFLGGTYRQDLDPMLDRIAAVGTPAQVAARLREYVAAGADELVLLPCRRDADHLRALLTTVAPAVRSAPGRGTRR</sequence>
<dbReference type="EMBL" id="FOEE01000014">
    <property type="protein sequence ID" value="SEP19958.1"/>
    <property type="molecule type" value="Genomic_DNA"/>
</dbReference>
<dbReference type="InterPro" id="IPR036661">
    <property type="entry name" value="Luciferase-like_sf"/>
</dbReference>
<dbReference type="SUPFAM" id="SSF51679">
    <property type="entry name" value="Bacterial luciferase-like"/>
    <property type="match status" value="1"/>
</dbReference>
<keyword evidence="3" id="KW-0503">Monooxygenase</keyword>
<dbReference type="Pfam" id="PF00296">
    <property type="entry name" value="Bac_luciferase"/>
    <property type="match status" value="1"/>
</dbReference>
<evidence type="ECO:0000313" key="3">
    <source>
        <dbReference type="EMBL" id="SEP19958.1"/>
    </source>
</evidence>
<keyword evidence="1" id="KW-0560">Oxidoreductase</keyword>
<evidence type="ECO:0000259" key="2">
    <source>
        <dbReference type="Pfam" id="PF00296"/>
    </source>
</evidence>
<dbReference type="GO" id="GO:0016705">
    <property type="term" value="F:oxidoreductase activity, acting on paired donors, with incorporation or reduction of molecular oxygen"/>
    <property type="evidence" value="ECO:0007669"/>
    <property type="project" value="InterPro"/>
</dbReference>
<dbReference type="STRING" id="673521.SAMN05660991_03862"/>
<dbReference type="Proteomes" id="UP000198960">
    <property type="component" value="Unassembled WGS sequence"/>
</dbReference>